<dbReference type="KEGG" id="tad:TRIADDRAFT_59303"/>
<dbReference type="eggNOG" id="KOG3660">
    <property type="taxonomic scope" value="Eukaryota"/>
</dbReference>
<keyword evidence="6" id="KW-0532">Neurotransmitter transport</keyword>
<feature type="transmembrane region" description="Helical" evidence="15">
    <location>
        <begin position="216"/>
        <end position="235"/>
    </location>
</feature>
<evidence type="ECO:0000256" key="5">
    <source>
        <dbReference type="ARBA" id="ARBA00022723"/>
    </source>
</evidence>
<evidence type="ECO:0000256" key="14">
    <source>
        <dbReference type="PIRSR" id="PIRSR600175-2"/>
    </source>
</evidence>
<dbReference type="OrthoDB" id="6581954at2759"/>
<feature type="transmembrane region" description="Helical" evidence="15">
    <location>
        <begin position="6"/>
        <end position="26"/>
    </location>
</feature>
<dbReference type="PhylomeDB" id="B3S4Q0"/>
<keyword evidence="5 13" id="KW-0479">Metal-binding</keyword>
<dbReference type="GO" id="GO:0006865">
    <property type="term" value="P:amino acid transport"/>
    <property type="evidence" value="ECO:0000318"/>
    <property type="project" value="GO_Central"/>
</dbReference>
<dbReference type="SUPFAM" id="SSF161070">
    <property type="entry name" value="SNF-like"/>
    <property type="match status" value="1"/>
</dbReference>
<dbReference type="Pfam" id="PF00209">
    <property type="entry name" value="SNF"/>
    <property type="match status" value="2"/>
</dbReference>
<keyword evidence="11 14" id="KW-1015">Disulfide bond</keyword>
<feature type="transmembrane region" description="Helical" evidence="15">
    <location>
        <begin position="396"/>
        <end position="417"/>
    </location>
</feature>
<evidence type="ECO:0000313" key="17">
    <source>
        <dbReference type="Proteomes" id="UP000009022"/>
    </source>
</evidence>
<dbReference type="PANTHER" id="PTHR11616:SF320">
    <property type="entry name" value="SODIUM-DEPENDENT NORADRENALINE TRANSPORTER"/>
    <property type="match status" value="1"/>
</dbReference>
<dbReference type="GeneID" id="6756491"/>
<keyword evidence="3" id="KW-1003">Cell membrane</keyword>
<feature type="transmembrane region" description="Helical" evidence="15">
    <location>
        <begin position="352"/>
        <end position="375"/>
    </location>
</feature>
<feature type="transmembrane region" description="Helical" evidence="15">
    <location>
        <begin position="273"/>
        <end position="293"/>
    </location>
</feature>
<evidence type="ECO:0000313" key="16">
    <source>
        <dbReference type="EMBL" id="EDV22254.1"/>
    </source>
</evidence>
<feature type="disulfide bond" evidence="14">
    <location>
        <begin position="91"/>
        <end position="100"/>
    </location>
</feature>
<sequence>MNIITVIAIIPYALAFLLCGLPLFLIEMIVGQNYQRGPTIVFARMCPLFHGVGGAMITLCFFMSIFHVVPMVWSLHYFINSFQPVLPWTTCNNTWNTNHCISVNDINKDIVGVLSSNEYFRNQVLDLTTNPLLPGAVKIDMAVYLAICWLMVYLVSFKGIFVSGKASYVTTALSYLIIVILFIRGLAAPGNIAGITKFLWKSNISSLQNIELWGDASLQAMVSLGVGFGPIITYSSYNKRDYKFISLYVLELQETGLIGSMLVFVVYPTSVGVLQLGHLWSAMFYLMIFLIAFDNQCAFSESIASGLIDAFPDQLYNRRTMIYLVLTLVQYLLGMTCITKGGLYVFQLFDWYVMKICLPCVLIFEVFIACWIYGVKRLRKDFSVIAGEKLSILWKILWYIPTPLIVTGTTLFCVIFYSSPGSNVKFAQYWWSLLTGWLMAGSILVCILISVILSFIRAKGSIVQITLQVQRFHSCY</sequence>
<dbReference type="InterPro" id="IPR000175">
    <property type="entry name" value="Na/ntran_symport"/>
</dbReference>
<feature type="transmembrane region" description="Helical" evidence="15">
    <location>
        <begin position="321"/>
        <end position="346"/>
    </location>
</feature>
<accession>B3S4Q0</accession>
<evidence type="ECO:0000256" key="9">
    <source>
        <dbReference type="ARBA" id="ARBA00023053"/>
    </source>
</evidence>
<dbReference type="Proteomes" id="UP000009022">
    <property type="component" value="Unassembled WGS sequence"/>
</dbReference>
<keyword evidence="7" id="KW-0769">Symport</keyword>
<dbReference type="InParanoid" id="B3S4Q0"/>
<proteinExistence type="predicted"/>
<dbReference type="GO" id="GO:0090493">
    <property type="term" value="P:catecholamine uptake"/>
    <property type="evidence" value="ECO:0007669"/>
    <property type="project" value="UniProtKB-ARBA"/>
</dbReference>
<organism evidence="16 17">
    <name type="scientific">Trichoplax adhaerens</name>
    <name type="common">Trichoplax reptans</name>
    <dbReference type="NCBI Taxonomy" id="10228"/>
    <lineage>
        <taxon>Eukaryota</taxon>
        <taxon>Metazoa</taxon>
        <taxon>Placozoa</taxon>
        <taxon>Uniplacotomia</taxon>
        <taxon>Trichoplacea</taxon>
        <taxon>Trichoplacidae</taxon>
        <taxon>Trichoplax</taxon>
    </lineage>
</organism>
<dbReference type="GO" id="GO:0046872">
    <property type="term" value="F:metal ion binding"/>
    <property type="evidence" value="ECO:0007669"/>
    <property type="project" value="UniProtKB-KW"/>
</dbReference>
<reference evidence="16 17" key="1">
    <citation type="journal article" date="2008" name="Nature">
        <title>The Trichoplax genome and the nature of placozoans.</title>
        <authorList>
            <person name="Srivastava M."/>
            <person name="Begovic E."/>
            <person name="Chapman J."/>
            <person name="Putnam N.H."/>
            <person name="Hellsten U."/>
            <person name="Kawashima T."/>
            <person name="Kuo A."/>
            <person name="Mitros T."/>
            <person name="Salamov A."/>
            <person name="Carpenter M.L."/>
            <person name="Signorovitch A.Y."/>
            <person name="Moreno M.A."/>
            <person name="Kamm K."/>
            <person name="Grimwood J."/>
            <person name="Schmutz J."/>
            <person name="Shapiro H."/>
            <person name="Grigoriev I.V."/>
            <person name="Buss L.W."/>
            <person name="Schierwater B."/>
            <person name="Dellaporta S.L."/>
            <person name="Rokhsar D.S."/>
        </authorList>
    </citation>
    <scope>NUCLEOTIDE SEQUENCE [LARGE SCALE GENOMIC DNA]</scope>
    <source>
        <strain evidence="16 17">Grell-BS-1999</strain>
    </source>
</reference>
<gene>
    <name evidence="16" type="ORF">TRIADDRAFT_59303</name>
</gene>
<evidence type="ECO:0000256" key="6">
    <source>
        <dbReference type="ARBA" id="ARBA00022775"/>
    </source>
</evidence>
<evidence type="ECO:0000256" key="8">
    <source>
        <dbReference type="ARBA" id="ARBA00022989"/>
    </source>
</evidence>
<dbReference type="PROSITE" id="PS50267">
    <property type="entry name" value="NA_NEUROTRAN_SYMP_3"/>
    <property type="match status" value="1"/>
</dbReference>
<feature type="transmembrane region" description="Helical" evidence="15">
    <location>
        <begin position="141"/>
        <end position="161"/>
    </location>
</feature>
<dbReference type="InterPro" id="IPR037272">
    <property type="entry name" value="SNS_sf"/>
</dbReference>
<evidence type="ECO:0000256" key="3">
    <source>
        <dbReference type="ARBA" id="ARBA00022475"/>
    </source>
</evidence>
<dbReference type="PANTHER" id="PTHR11616">
    <property type="entry name" value="SODIUM/CHLORIDE DEPENDENT TRANSPORTER"/>
    <property type="match status" value="1"/>
</dbReference>
<dbReference type="RefSeq" id="XP_002115409.1">
    <property type="nucleotide sequence ID" value="XM_002115373.1"/>
</dbReference>
<evidence type="ECO:0000256" key="7">
    <source>
        <dbReference type="ARBA" id="ARBA00022847"/>
    </source>
</evidence>
<keyword evidence="8 15" id="KW-1133">Transmembrane helix</keyword>
<evidence type="ECO:0000256" key="2">
    <source>
        <dbReference type="ARBA" id="ARBA00022448"/>
    </source>
</evidence>
<dbReference type="GO" id="GO:0035725">
    <property type="term" value="P:sodium ion transmembrane transport"/>
    <property type="evidence" value="ECO:0000318"/>
    <property type="project" value="GO_Central"/>
</dbReference>
<feature type="transmembrane region" description="Helical" evidence="15">
    <location>
        <begin position="429"/>
        <end position="456"/>
    </location>
</feature>
<feature type="binding site" evidence="13">
    <location>
        <position position="223"/>
    </location>
    <ligand>
        <name>Na(+)</name>
        <dbReference type="ChEBI" id="CHEBI:29101"/>
        <label>1</label>
    </ligand>
</feature>
<feature type="transmembrane region" description="Helical" evidence="15">
    <location>
        <begin position="247"/>
        <end position="267"/>
    </location>
</feature>
<evidence type="ECO:0000256" key="4">
    <source>
        <dbReference type="ARBA" id="ARBA00022692"/>
    </source>
</evidence>
<evidence type="ECO:0000256" key="10">
    <source>
        <dbReference type="ARBA" id="ARBA00023136"/>
    </source>
</evidence>
<dbReference type="PRINTS" id="PR00176">
    <property type="entry name" value="NANEUSMPORT"/>
</dbReference>
<keyword evidence="4 15" id="KW-0812">Transmembrane</keyword>
<protein>
    <submittedName>
        <fullName evidence="16">Uncharacterized protein</fullName>
    </submittedName>
</protein>
<keyword evidence="12" id="KW-0325">Glycoprotein</keyword>
<feature type="transmembrane region" description="Helical" evidence="15">
    <location>
        <begin position="47"/>
        <end position="69"/>
    </location>
</feature>
<evidence type="ECO:0000256" key="11">
    <source>
        <dbReference type="ARBA" id="ARBA00023157"/>
    </source>
</evidence>
<dbReference type="CTD" id="6756491"/>
<keyword evidence="9 13" id="KW-0915">Sodium</keyword>
<evidence type="ECO:0000256" key="1">
    <source>
        <dbReference type="ARBA" id="ARBA00004651"/>
    </source>
</evidence>
<dbReference type="GO" id="GO:0005886">
    <property type="term" value="C:plasma membrane"/>
    <property type="evidence" value="ECO:0000318"/>
    <property type="project" value="GO_Central"/>
</dbReference>
<dbReference type="GO" id="GO:0006836">
    <property type="term" value="P:neurotransmitter transport"/>
    <property type="evidence" value="ECO:0007669"/>
    <property type="project" value="UniProtKB-KW"/>
</dbReference>
<comment type="subcellular location">
    <subcellularLocation>
        <location evidence="1">Cell membrane</location>
        <topology evidence="1">Multi-pass membrane protein</topology>
    </subcellularLocation>
</comment>
<evidence type="ECO:0000256" key="13">
    <source>
        <dbReference type="PIRSR" id="PIRSR600175-1"/>
    </source>
</evidence>
<feature type="transmembrane region" description="Helical" evidence="15">
    <location>
        <begin position="173"/>
        <end position="196"/>
    </location>
</feature>
<evidence type="ECO:0000256" key="15">
    <source>
        <dbReference type="SAM" id="Phobius"/>
    </source>
</evidence>
<keyword evidence="2" id="KW-0813">Transport</keyword>
<dbReference type="PROSITE" id="PS00754">
    <property type="entry name" value="NA_NEUROTRAN_SYMP_2"/>
    <property type="match status" value="1"/>
</dbReference>
<dbReference type="HOGENOM" id="CLU_006855_9_3_1"/>
<keyword evidence="10 15" id="KW-0472">Membrane</keyword>
<feature type="binding site" evidence="13">
    <location>
        <position position="294"/>
    </location>
    <ligand>
        <name>Na(+)</name>
        <dbReference type="ChEBI" id="CHEBI:29101"/>
        <label>1</label>
    </ligand>
</feature>
<keyword evidence="17" id="KW-1185">Reference proteome</keyword>
<dbReference type="AlphaFoldDB" id="B3S4Q0"/>
<dbReference type="GO" id="GO:0015378">
    <property type="term" value="F:sodium:chloride symporter activity"/>
    <property type="evidence" value="ECO:0007669"/>
    <property type="project" value="UniProtKB-ARBA"/>
</dbReference>
<name>B3S4Q0_TRIAD</name>
<dbReference type="EMBL" id="DS985250">
    <property type="protein sequence ID" value="EDV22254.1"/>
    <property type="molecule type" value="Genomic_DNA"/>
</dbReference>
<evidence type="ECO:0000256" key="12">
    <source>
        <dbReference type="ARBA" id="ARBA00023180"/>
    </source>
</evidence>
<dbReference type="GO" id="GO:0008504">
    <property type="term" value="F:monoamine transmembrane transporter activity"/>
    <property type="evidence" value="ECO:0007669"/>
    <property type="project" value="UniProtKB-ARBA"/>
</dbReference>
<dbReference type="OMA" id="CREVAGF"/>